<dbReference type="PRINTS" id="PR00385">
    <property type="entry name" value="P450"/>
</dbReference>
<comment type="cofactor">
    <cofactor evidence="5">
        <name>heme</name>
        <dbReference type="ChEBI" id="CHEBI:30413"/>
    </cofactor>
</comment>
<evidence type="ECO:0000256" key="4">
    <source>
        <dbReference type="ARBA" id="ARBA00023004"/>
    </source>
</evidence>
<feature type="binding site" description="axial binding residue" evidence="5">
    <location>
        <position position="448"/>
    </location>
    <ligand>
        <name>heme</name>
        <dbReference type="ChEBI" id="CHEBI:30413"/>
    </ligand>
    <ligandPart>
        <name>Fe</name>
        <dbReference type="ChEBI" id="CHEBI:18248"/>
    </ligandPart>
</feature>
<evidence type="ECO:0000256" key="3">
    <source>
        <dbReference type="ARBA" id="ARBA00023002"/>
    </source>
</evidence>
<evidence type="ECO:0000256" key="5">
    <source>
        <dbReference type="PIRSR" id="PIRSR602401-1"/>
    </source>
</evidence>
<dbReference type="GO" id="GO:0020037">
    <property type="term" value="F:heme binding"/>
    <property type="evidence" value="ECO:0007669"/>
    <property type="project" value="InterPro"/>
</dbReference>
<dbReference type="PANTHER" id="PTHR46300">
    <property type="entry name" value="P450, PUTATIVE (EUROFUNG)-RELATED-RELATED"/>
    <property type="match status" value="1"/>
</dbReference>
<dbReference type="InterPro" id="IPR002401">
    <property type="entry name" value="Cyt_P450_E_grp-I"/>
</dbReference>
<gene>
    <name evidence="7" type="ORF">CC78DRAFT_589943</name>
</gene>
<comment type="caution">
    <text evidence="7">The sequence shown here is derived from an EMBL/GenBank/DDBJ whole genome shotgun (WGS) entry which is preliminary data.</text>
</comment>
<keyword evidence="5 6" id="KW-0349">Heme</keyword>
<dbReference type="InterPro" id="IPR050364">
    <property type="entry name" value="Cytochrome_P450_fung"/>
</dbReference>
<dbReference type="PANTHER" id="PTHR46300:SF8">
    <property type="entry name" value="CYTOCHROME P450 2E1"/>
    <property type="match status" value="1"/>
</dbReference>
<keyword evidence="8" id="KW-1185">Reference proteome</keyword>
<dbReference type="EMBL" id="ML986684">
    <property type="protein sequence ID" value="KAF2260299.1"/>
    <property type="molecule type" value="Genomic_DNA"/>
</dbReference>
<keyword evidence="4 5" id="KW-0408">Iron</keyword>
<dbReference type="PRINTS" id="PR00463">
    <property type="entry name" value="EP450I"/>
</dbReference>
<dbReference type="InterPro" id="IPR036396">
    <property type="entry name" value="Cyt_P450_sf"/>
</dbReference>
<keyword evidence="6" id="KW-0503">Monooxygenase</keyword>
<evidence type="ECO:0000256" key="1">
    <source>
        <dbReference type="ARBA" id="ARBA00010617"/>
    </source>
</evidence>
<dbReference type="OrthoDB" id="1470350at2759"/>
<name>A0A9P4K6C6_9PLEO</name>
<evidence type="ECO:0000313" key="7">
    <source>
        <dbReference type="EMBL" id="KAF2260299.1"/>
    </source>
</evidence>
<dbReference type="Gene3D" id="1.10.630.10">
    <property type="entry name" value="Cytochrome P450"/>
    <property type="match status" value="1"/>
</dbReference>
<proteinExistence type="inferred from homology"/>
<comment type="similarity">
    <text evidence="1 6">Belongs to the cytochrome P450 family.</text>
</comment>
<reference evidence="8" key="1">
    <citation type="journal article" date="2020" name="Stud. Mycol.">
        <title>101 Dothideomycetes genomes: A test case for predicting lifestyles and emergence of pathogens.</title>
        <authorList>
            <person name="Haridas S."/>
            <person name="Albert R."/>
            <person name="Binder M."/>
            <person name="Bloem J."/>
            <person name="LaButti K."/>
            <person name="Salamov A."/>
            <person name="Andreopoulos B."/>
            <person name="Baker S."/>
            <person name="Barry K."/>
            <person name="Bills G."/>
            <person name="Bluhm B."/>
            <person name="Cannon C."/>
            <person name="Castanera R."/>
            <person name="Culley D."/>
            <person name="Daum C."/>
            <person name="Ezra D."/>
            <person name="Gonzalez J."/>
            <person name="Henrissat B."/>
            <person name="Kuo A."/>
            <person name="Liang C."/>
            <person name="Lipzen A."/>
            <person name="Lutzoni F."/>
            <person name="Magnuson J."/>
            <person name="Mondo S."/>
            <person name="Nolan M."/>
            <person name="Ohm R."/>
            <person name="Pangilinan J."/>
            <person name="Park H.-J."/>
            <person name="Ramirez L."/>
            <person name="Alfaro M."/>
            <person name="Sun H."/>
            <person name="Tritt A."/>
            <person name="Yoshinaga Y."/>
            <person name="Zwiers L.-H."/>
            <person name="Turgeon B."/>
            <person name="Goodwin S."/>
            <person name="Spatafora J."/>
            <person name="Crous P."/>
            <person name="Grigoriev I."/>
        </authorList>
    </citation>
    <scope>NUCLEOTIDE SEQUENCE [LARGE SCALE GENOMIC DNA]</scope>
    <source>
        <strain evidence="8">CBS 304.66</strain>
    </source>
</reference>
<dbReference type="SUPFAM" id="SSF48264">
    <property type="entry name" value="Cytochrome P450"/>
    <property type="match status" value="1"/>
</dbReference>
<dbReference type="AlphaFoldDB" id="A0A9P4K6C6"/>
<keyword evidence="2 5" id="KW-0479">Metal-binding</keyword>
<organism evidence="7 8">
    <name type="scientific">Lojkania enalia</name>
    <dbReference type="NCBI Taxonomy" id="147567"/>
    <lineage>
        <taxon>Eukaryota</taxon>
        <taxon>Fungi</taxon>
        <taxon>Dikarya</taxon>
        <taxon>Ascomycota</taxon>
        <taxon>Pezizomycotina</taxon>
        <taxon>Dothideomycetes</taxon>
        <taxon>Pleosporomycetidae</taxon>
        <taxon>Pleosporales</taxon>
        <taxon>Pleosporales incertae sedis</taxon>
        <taxon>Lojkania</taxon>
    </lineage>
</organism>
<dbReference type="PROSITE" id="PS00086">
    <property type="entry name" value="CYTOCHROME_P450"/>
    <property type="match status" value="1"/>
</dbReference>
<dbReference type="GO" id="GO:0004497">
    <property type="term" value="F:monooxygenase activity"/>
    <property type="evidence" value="ECO:0007669"/>
    <property type="project" value="UniProtKB-KW"/>
</dbReference>
<dbReference type="InterPro" id="IPR001128">
    <property type="entry name" value="Cyt_P450"/>
</dbReference>
<dbReference type="InterPro" id="IPR017972">
    <property type="entry name" value="Cyt_P450_CS"/>
</dbReference>
<dbReference type="CDD" id="cd11065">
    <property type="entry name" value="CYP64-like"/>
    <property type="match status" value="1"/>
</dbReference>
<dbReference type="Pfam" id="PF00067">
    <property type="entry name" value="p450"/>
    <property type="match status" value="1"/>
</dbReference>
<evidence type="ECO:0000256" key="2">
    <source>
        <dbReference type="ARBA" id="ARBA00022723"/>
    </source>
</evidence>
<dbReference type="Proteomes" id="UP000800093">
    <property type="component" value="Unassembled WGS sequence"/>
</dbReference>
<sequence length="548" mass="64210">MVLYVLATILVLGLLRYLYKRRRLPPGTKWPPGPRGWCLIVSDELEAKQILGLPLIGRVWDIPRTHSYKRFKKWSDKYGPFYSMNIFGVNHIWLASDKIANDLLARRAGKHSDRPSIYQLEKSKEEPEYLPLLGYNEIWRRQRKIVTQFMHNSAKTNHYNLPYLECGQYLSELLDRPSKYEEIMENYTGRVISRLSFGSPEHYEEIKMYSHGLLKAISPAAYITNIIPQLKMLPSVVSPWKWIESRRHAEERIFFMRMHAFVAEEMKNGTARPSYMREVLEKQGETGLTDMELAYIVGMIGLAGVLTTSSALMTYLLAMTLYPEWQTKLQEEVDRVCGERMPELSDSPNMPVLRAVVMELLRWRPITPSSIPHESTEDDIYDGYFIPKGTYIHPNQWAITRDESVYPDPETFNPNRWLLPEYPSYKAPLTDYPCIRNFTTFGYGRRICMGMDLVENEFFVAIGGMAWCSTIGKKRDMYGREIEVPRHDYSTYLISRPKKWEFDLRPRSEKRRAQVAEFWAQCIPKLDPPVENEKQNEQLVERVRLLPF</sequence>
<evidence type="ECO:0000313" key="8">
    <source>
        <dbReference type="Proteomes" id="UP000800093"/>
    </source>
</evidence>
<dbReference type="GO" id="GO:0016705">
    <property type="term" value="F:oxidoreductase activity, acting on paired donors, with incorporation or reduction of molecular oxygen"/>
    <property type="evidence" value="ECO:0007669"/>
    <property type="project" value="InterPro"/>
</dbReference>
<dbReference type="GO" id="GO:0005506">
    <property type="term" value="F:iron ion binding"/>
    <property type="evidence" value="ECO:0007669"/>
    <property type="project" value="InterPro"/>
</dbReference>
<keyword evidence="3 6" id="KW-0560">Oxidoreductase</keyword>
<protein>
    <submittedName>
        <fullName evidence="7">Cytochrome P450</fullName>
    </submittedName>
</protein>
<evidence type="ECO:0000256" key="6">
    <source>
        <dbReference type="RuleBase" id="RU000461"/>
    </source>
</evidence>
<accession>A0A9P4K6C6</accession>